<protein>
    <submittedName>
        <fullName evidence="3">Uncharacterized protein</fullName>
    </submittedName>
</protein>
<keyword evidence="4" id="KW-1185">Reference proteome</keyword>
<feature type="transmembrane region" description="Helical" evidence="1">
    <location>
        <begin position="404"/>
        <end position="425"/>
    </location>
</feature>
<dbReference type="AlphaFoldDB" id="A0A815I5K4"/>
<feature type="transmembrane region" description="Helical" evidence="1">
    <location>
        <begin position="1232"/>
        <end position="1254"/>
    </location>
</feature>
<dbReference type="EMBL" id="CAJNOJ010000278">
    <property type="protein sequence ID" value="CAF1363694.1"/>
    <property type="molecule type" value="Genomic_DNA"/>
</dbReference>
<feature type="transmembrane region" description="Helical" evidence="1">
    <location>
        <begin position="486"/>
        <end position="503"/>
    </location>
</feature>
<organism evidence="3 5">
    <name type="scientific">Adineta ricciae</name>
    <name type="common">Rotifer</name>
    <dbReference type="NCBI Taxonomy" id="249248"/>
    <lineage>
        <taxon>Eukaryota</taxon>
        <taxon>Metazoa</taxon>
        <taxon>Spiralia</taxon>
        <taxon>Gnathifera</taxon>
        <taxon>Rotifera</taxon>
        <taxon>Eurotatoria</taxon>
        <taxon>Bdelloidea</taxon>
        <taxon>Adinetida</taxon>
        <taxon>Adinetidae</taxon>
        <taxon>Adineta</taxon>
    </lineage>
</organism>
<reference evidence="3" key="1">
    <citation type="submission" date="2021-02" db="EMBL/GenBank/DDBJ databases">
        <authorList>
            <person name="Nowell W R."/>
        </authorList>
    </citation>
    <scope>NUCLEOTIDE SEQUENCE</scope>
</reference>
<dbReference type="Proteomes" id="UP000663852">
    <property type="component" value="Unassembled WGS sequence"/>
</dbReference>
<dbReference type="EMBL" id="CAJNOR010000689">
    <property type="protein sequence ID" value="CAF0982336.1"/>
    <property type="molecule type" value="Genomic_DNA"/>
</dbReference>
<evidence type="ECO:0000256" key="1">
    <source>
        <dbReference type="SAM" id="Phobius"/>
    </source>
</evidence>
<gene>
    <name evidence="3" type="ORF">EDS130_LOCUS33970</name>
    <name evidence="2" type="ORF">XAT740_LOCUS12250</name>
</gene>
<comment type="caution">
    <text evidence="3">The sequence shown here is derived from an EMBL/GenBank/DDBJ whole genome shotgun (WGS) entry which is preliminary data.</text>
</comment>
<accession>A0A815I5K4</accession>
<dbReference type="Proteomes" id="UP000663828">
    <property type="component" value="Unassembled WGS sequence"/>
</dbReference>
<proteinExistence type="predicted"/>
<feature type="transmembrane region" description="Helical" evidence="1">
    <location>
        <begin position="37"/>
        <end position="55"/>
    </location>
</feature>
<feature type="transmembrane region" description="Helical" evidence="1">
    <location>
        <begin position="818"/>
        <end position="840"/>
    </location>
</feature>
<evidence type="ECO:0000313" key="5">
    <source>
        <dbReference type="Proteomes" id="UP000663852"/>
    </source>
</evidence>
<evidence type="ECO:0000313" key="3">
    <source>
        <dbReference type="EMBL" id="CAF1363694.1"/>
    </source>
</evidence>
<keyword evidence="1" id="KW-1133">Transmembrane helix</keyword>
<sequence>MTNPLRNVREYLWKLNLFEVELHDEQNKRTEIFSTRIYLPTLLLTLSLYILYLSLSSTTTVLIMRKPTQKEFEQLQLKYSPNLNCPCQYLSIPYKEFLNIKVEYYEICSSDFVTQQWIDYLFDDIASYLHPLDFRRSAPFKFQLLRTLCQQSQQVIENNLNEFYSNHLISKEPILVEEFLNQVNNTVELFQRRTISLFENLIKLIQQIISANELLSAIETRFVRKPKKNSTSFQRICYDDTTNGPIYLECHNNEDNIVLSEGIYLDIIEYNYSECHSLKNGKKKLNSHRSKNVPDLTIPGMVAGCLPIESLMHSTLECLFEPLCLYKIDVIFNTPSISMSNFSILKEDLSTKYTKVQKLTKKLFVKQWIIDKSYERYFNYCRPLFCQYTDEQRNSFVHIFTKTVSLFGGLKLFLPLIVLHLVTYIRNKQQQRHSNDTDNNVAGISIGIRLSALLQTMKQLITTINIFNSYSADEHRQKGEILSTRIYVFVLITIVIVLTFYISSEKEMKTQRVEYPTRTQFEELQNNSFQHLGCPCTQISTKYSEFVQFRPTYHQICSSVFVSPLWMNWRGIWQEMEPCTYSDFYNEAGSFFFLLSTYCQSAQETIFNELEQFYVMEYTTSGVIPGKKFNGEITSFIENFKLKIQKTFKIKLNIIRNVIFDNQFLSKLELNVDHFFEIDETELFGFIPKSYDNCTCATDLTCHGTMFFCRNNNFTYVPNLSIGCYIVDSLLLSTTTCFYDQNCINIIKSFMNSDTELYKKLHPLIFHEESQYPTDMTIEMLVDNLFIEKWNDSYDYDNYYNSCKPSFCSYKIEQQSGIIYILAKLVSIYSGLTIILRFLIPNIVRLIRRKGEESRVESLFNRLHLLFQSCKNELVQWNLFPNQTAARNSLQKQILSTWTYLITFTIILSICILYTSLKNNLINVKLSLTNLKQYEQLYVRYPDTLNCPCNEISIKYRELVELIPSYHEVCSSVFVSDEWIRYLYIVDVANYQDFSGMVSFQFKLLKSLCRLLQETVSSSLMQFYSTSWVNNQLISRDSFRKRVDNTVEIFQKSTKETFKQVFRMTREILHGNAILTTYHSNWGYIVFSENPEEIYYLIPMKYNNDSCTCATSLQCVEPSTLVSIPVDGFFFGCYPVEAMLHSSLECLYNKICVDLILSVIPQTSIEITIDVLQSKPKYGINETVQRMIDRLFVDDWSINRFYENYSDKCHPTECTYSFVQNFDILHIVTTILDLYGCLTILLSLFIPFIIDIIFRMHYKRIEMVITPDTQLQD</sequence>
<evidence type="ECO:0000313" key="2">
    <source>
        <dbReference type="EMBL" id="CAF0982336.1"/>
    </source>
</evidence>
<feature type="transmembrane region" description="Helical" evidence="1">
    <location>
        <begin position="897"/>
        <end position="917"/>
    </location>
</feature>
<name>A0A815I5K4_ADIRI</name>
<keyword evidence="1" id="KW-0472">Membrane</keyword>
<keyword evidence="1" id="KW-0812">Transmembrane</keyword>
<evidence type="ECO:0000313" key="4">
    <source>
        <dbReference type="Proteomes" id="UP000663828"/>
    </source>
</evidence>